<evidence type="ECO:0000313" key="2">
    <source>
        <dbReference type="EMBL" id="KAL1591808.1"/>
    </source>
</evidence>
<dbReference type="Pfam" id="PF26639">
    <property type="entry name" value="Het-6_barrel"/>
    <property type="match status" value="1"/>
</dbReference>
<name>A0ABR3QIE5_9PLEO</name>
<dbReference type="PANTHER" id="PTHR24148:SF64">
    <property type="entry name" value="HETEROKARYON INCOMPATIBILITY DOMAIN-CONTAINING PROTEIN"/>
    <property type="match status" value="1"/>
</dbReference>
<gene>
    <name evidence="2" type="ORF">SLS59_010080</name>
</gene>
<dbReference type="InterPro" id="IPR010730">
    <property type="entry name" value="HET"/>
</dbReference>
<dbReference type="InterPro" id="IPR052895">
    <property type="entry name" value="HetReg/Transcr_Mod"/>
</dbReference>
<accession>A0ABR3QIE5</accession>
<comment type="caution">
    <text evidence="2">The sequence shown here is derived from an EMBL/GenBank/DDBJ whole genome shotgun (WGS) entry which is preliminary data.</text>
</comment>
<dbReference type="Proteomes" id="UP001521222">
    <property type="component" value="Unassembled WGS sequence"/>
</dbReference>
<dbReference type="Pfam" id="PF06985">
    <property type="entry name" value="HET"/>
    <property type="match status" value="1"/>
</dbReference>
<organism evidence="2 3">
    <name type="scientific">Nothophoma quercina</name>
    <dbReference type="NCBI Taxonomy" id="749835"/>
    <lineage>
        <taxon>Eukaryota</taxon>
        <taxon>Fungi</taxon>
        <taxon>Dikarya</taxon>
        <taxon>Ascomycota</taxon>
        <taxon>Pezizomycotina</taxon>
        <taxon>Dothideomycetes</taxon>
        <taxon>Pleosporomycetidae</taxon>
        <taxon>Pleosporales</taxon>
        <taxon>Pleosporineae</taxon>
        <taxon>Didymellaceae</taxon>
        <taxon>Nothophoma</taxon>
    </lineage>
</organism>
<protein>
    <recommendedName>
        <fullName evidence="1">Heterokaryon incompatibility domain-containing protein</fullName>
    </recommendedName>
</protein>
<evidence type="ECO:0000313" key="3">
    <source>
        <dbReference type="Proteomes" id="UP001521222"/>
    </source>
</evidence>
<reference evidence="2 3" key="1">
    <citation type="submission" date="2024-02" db="EMBL/GenBank/DDBJ databases">
        <title>De novo assembly and annotation of 12 fungi associated with fruit tree decline syndrome in Ontario, Canada.</title>
        <authorList>
            <person name="Sulman M."/>
            <person name="Ellouze W."/>
            <person name="Ilyukhin E."/>
        </authorList>
    </citation>
    <scope>NUCLEOTIDE SEQUENCE [LARGE SCALE GENOMIC DNA]</scope>
    <source>
        <strain evidence="2 3">M97-236</strain>
    </source>
</reference>
<feature type="domain" description="Heterokaryon incompatibility" evidence="1">
    <location>
        <begin position="253"/>
        <end position="356"/>
    </location>
</feature>
<dbReference type="PANTHER" id="PTHR24148">
    <property type="entry name" value="ANKYRIN REPEAT DOMAIN-CONTAINING PROTEIN 39 HOMOLOG-RELATED"/>
    <property type="match status" value="1"/>
</dbReference>
<evidence type="ECO:0000259" key="1">
    <source>
        <dbReference type="Pfam" id="PF06985"/>
    </source>
</evidence>
<keyword evidence="3" id="KW-1185">Reference proteome</keyword>
<proteinExistence type="predicted"/>
<dbReference type="EMBL" id="JAKIXB020000054">
    <property type="protein sequence ID" value="KAL1591808.1"/>
    <property type="molecule type" value="Genomic_DNA"/>
</dbReference>
<sequence>MEPHTELDTEDVALTESCKTDQRLRDLNNSLYVQGDEESTFVVPQIEYTPLNVESPEVRLLTLHPTNEALGHVRCNLEIYPLAELPPFIAIKNARGYRKVQEAIEVDGKALVISVALERFLRYLRTRIKKPTRLWVRYACVVEFNPHEQRTYWTREFSDKMYAAAYKVFDMHKVNSRLIENGYFEKVTDSRYAQWTKEWYSDRDEIVLPQVCPIRLGTRADNDTPSVQYQYMPLDMVTDEIRVICVMPNRWGTDLSPEYVVLNGQMKSIRRNLADAIRALRMKETIVPLWIDALSINQEDLAERGKQVRRMGQIYDNAMSVYSYVGPKTDDTEEALDFMDELTKHPFVRINDADKAVYNLHDMLTRDPSLAAHIQDADSTIGLLDTRFLAYARKIYYFRYLMSNGFAGGSFLGGLWNKFGETSPGFLDALVLARDFESTDPRDRIYALWNLARDKTGLDFKPEYSRSYEQVYTVFTRAWAFQHGSLDILGAVEVTKESSAFYESAPSWCPNWDVPAIAGSLIRKDYLPTRYMSVIGDQSGKLYSADGIAEAAGSTPFSFERNALHCTGLIIDQIKFMFGDAPDIPAGTAMKSTWRFHYWEDRFKTHDWHGIHTYDDPERAACAMFHGDSIEAWPAVADSGYDPDDCIRNERYVCLPEASRHVSKYANSYDRTEAWYVVNTVLRGRRPFVTDNGYMGLAPAYIAEENEKNISGWNTAGWQLAIVAGCSVPLLLREREDGTYGLFGTCFVQGWMDGEWMETMMGADNAKEFWEAIGDGAKLIIT</sequence>